<feature type="domain" description="CFAP65 seventh Ig-like" evidence="5">
    <location>
        <begin position="830"/>
        <end position="948"/>
    </location>
</feature>
<dbReference type="Pfam" id="PF24507">
    <property type="entry name" value="Ig_CFAP65_4th"/>
    <property type="match status" value="1"/>
</dbReference>
<dbReference type="Gramene" id="Mp1g15740.2">
    <property type="protein sequence ID" value="Mp1g15740.2.cds"/>
    <property type="gene ID" value="Mp1g15740"/>
</dbReference>
<keyword evidence="7" id="KW-1185">Reference proteome</keyword>
<gene>
    <name evidence="6" type="ORF">MARPO_0033s0087</name>
</gene>
<dbReference type="Pfam" id="PF24816">
    <property type="entry name" value="Ig_CFAP65__9th"/>
    <property type="match status" value="1"/>
</dbReference>
<accession>A0A2R6X6F0</accession>
<dbReference type="InterPro" id="IPR057470">
    <property type="entry name" value="Ig_CFAP65_7th"/>
</dbReference>
<evidence type="ECO:0000313" key="7">
    <source>
        <dbReference type="Proteomes" id="UP000244005"/>
    </source>
</evidence>
<protein>
    <submittedName>
        <fullName evidence="6">Uncharacterized protein</fullName>
    </submittedName>
</protein>
<dbReference type="OMA" id="QQLKVMV"/>
<feature type="region of interest" description="Disordered" evidence="1">
    <location>
        <begin position="427"/>
        <end position="468"/>
    </location>
</feature>
<sequence>MMIAAINIVFRPAALENYESSVVFRTQRGQFTLELRGPLPKIDLGIPDFIDFNYGPVHDVTERTFMMKNTSDITVTYEWVVEAPFFIYPSRSSIQKGKNEMVYCRFQPEKAAAFSTTALCCTYLGVAAEMKMKGIGKYSFLAVATPLLEFGEIINRTTKELTIVVSNISIVPAKFYVKKVDNPLHISDCNFTIIPMTGVIKANKSFTFKVIFNPITAGTFSLEKFEIHTCQTCRASFSCSGTAARPVVKLSTFSLDFGSVEAGGYISRSVLLDNQSIIPVYFQFMTDEMRVFEFVQARAVCRPKRAMMITIHFRPHVIANYYRRIICVIQDQHALYCDLLGTCYKVALKAPTLMQYHVDQHRELLKTASVAIEVADDQNQAAFPSKKSILANIRPYFGSVPRASLKKGLDGSEWTDDAWHAMLAHPEETEAKTNKPDEPTSVQPPSGRGDGKTVTFAPGSNPHHTDKFAPGAAELANVYLNPEAGRVAQGPRHRTSAQQRELAQQLLKADVVDEFGPNNVGPDGVPYRRKSRLDSRYLVFSKTWQRGLEGFKRMYNHEIWDEYYIGRMEYWEPVTIDNQVLDFGKGPCMQLSEPQFLHVTNNLQTPVTLLWLVPRPPRVGEFTGIKPRPPPNKLERMINMQKDSPATKNTEIFHVVPDKAIIPVGGSYTFSVIFEPKAPNNHYCQQLHLFVWTPSPDRVLPPWSTTVCAAGHSFVMQSQEFPPEYSVTKTKVNFPPTLRGFSVYQTIVLRNHNGTVPLSFIFELDNLLPEFVVKPEQGLIPPGEFQLLTFRYDAGEPQKITDKVRCVLNHSAIDDLTFTLNASSHVPKLVLEKNGVMCFKPTAVGTRNTLYFVLRNASAIATEFEFQVPKKLAEVFIIKPIAGLLRTGESVNVSICFIPAKAHLYYCKIPVRAFAHVEKAFIQDNGMAFENVQTREINRIQLIANGEGMVESIRIDPVHINFKHVVVGRPHKVQITLKNVSAGSLRYALSANGRNKSKKDCVVSFDRPAGQLHGNTQLTVMVTFHAYKVHKFEFDVVCSTFLPLQEMPQYTNLLPETDPLRFVHEESFPNAPSAKSAYALLSAVAKYPCLNVAAVRGEGLSSPQLWRELQVRKLNAALALGRLNTQRSGEAVYEDLFCMGHPVDHERAFVFDFGAQLVSTNQSTVDLVIRSGNELPVSWRVRFWNDAEIDIENWVVPAAATNEERRYMLMRKFNLFHAEPRHGVIQPGEEQYLRLRYCHLMEGEHILPAILEVQYGRTTHLELRGRSMVEPPRVLIMDVDPHFLKPGTVGELNPPYQCVELCNRGPVDIDYELDTRALDKLRRDNFDFPVLSCQNPTGVVPALQSVLLNWVFQPLQARNYEVDLPVQVPEGEGRKLTLFARGVNPGESGELQDLERVANAPPDMWRSYDWPDVPVILTTELLDFHRVVELSDTHRLIAIQGLVDDCKVKFTWFNSAAVEQNVRGTFTVFPATGIIEPRQQVLCKVQFTAGIQPQIFEACLILATERIPKEFEELMSLPPDTPPMDPVEIHVDTWPKRLTMAFETRFFKHDCVIERFTRTAKLHMTEEARRRLERVEETRDFERLKQLETENLSFIPPPPTRTTVYLTVASHIVAKVYDTTAEDLLTAAERLSYRLPEKTQWEVHIELAFGIMMELLQDALHDEMRENSFHNLETDGIMAFEKFKFPRKSHSPQVEDDFDGLGEGELPPNEYRLNYEYPPDYEEEDPQEKPQDPDFIEYVDLLTKEQTLAANVNDKDDWRMKAIWIQHKRRQTPYTKPLKQHSRPSDRAPDMAFGVLEDWLFLIVKEIFDNDN</sequence>
<evidence type="ECO:0000259" key="5">
    <source>
        <dbReference type="Pfam" id="PF25249"/>
    </source>
</evidence>
<dbReference type="GO" id="GO:0005737">
    <property type="term" value="C:cytoplasm"/>
    <property type="evidence" value="ECO:0007669"/>
    <property type="project" value="UniProtKB-SubCell"/>
</dbReference>
<dbReference type="InterPro" id="IPR052614">
    <property type="entry name" value="CFAP65"/>
</dbReference>
<proteinExistence type="predicted"/>
<dbReference type="Pfam" id="PF25249">
    <property type="entry name" value="Ig_CFAP65_7th"/>
    <property type="match status" value="1"/>
</dbReference>
<reference evidence="7" key="1">
    <citation type="journal article" date="2017" name="Cell">
        <title>Insights into land plant evolution garnered from the Marchantia polymorpha genome.</title>
        <authorList>
            <person name="Bowman J.L."/>
            <person name="Kohchi T."/>
            <person name="Yamato K.T."/>
            <person name="Jenkins J."/>
            <person name="Shu S."/>
            <person name="Ishizaki K."/>
            <person name="Yamaoka S."/>
            <person name="Nishihama R."/>
            <person name="Nakamura Y."/>
            <person name="Berger F."/>
            <person name="Adam C."/>
            <person name="Aki S.S."/>
            <person name="Althoff F."/>
            <person name="Araki T."/>
            <person name="Arteaga-Vazquez M.A."/>
            <person name="Balasubrmanian S."/>
            <person name="Barry K."/>
            <person name="Bauer D."/>
            <person name="Boehm C.R."/>
            <person name="Briginshaw L."/>
            <person name="Caballero-Perez J."/>
            <person name="Catarino B."/>
            <person name="Chen F."/>
            <person name="Chiyoda S."/>
            <person name="Chovatia M."/>
            <person name="Davies K.M."/>
            <person name="Delmans M."/>
            <person name="Demura T."/>
            <person name="Dierschke T."/>
            <person name="Dolan L."/>
            <person name="Dorantes-Acosta A.E."/>
            <person name="Eklund D.M."/>
            <person name="Florent S.N."/>
            <person name="Flores-Sandoval E."/>
            <person name="Fujiyama A."/>
            <person name="Fukuzawa H."/>
            <person name="Galik B."/>
            <person name="Grimanelli D."/>
            <person name="Grimwood J."/>
            <person name="Grossniklaus U."/>
            <person name="Hamada T."/>
            <person name="Haseloff J."/>
            <person name="Hetherington A.J."/>
            <person name="Higo A."/>
            <person name="Hirakawa Y."/>
            <person name="Hundley H.N."/>
            <person name="Ikeda Y."/>
            <person name="Inoue K."/>
            <person name="Inoue S.I."/>
            <person name="Ishida S."/>
            <person name="Jia Q."/>
            <person name="Kakita M."/>
            <person name="Kanazawa T."/>
            <person name="Kawai Y."/>
            <person name="Kawashima T."/>
            <person name="Kennedy M."/>
            <person name="Kinose K."/>
            <person name="Kinoshita T."/>
            <person name="Kohara Y."/>
            <person name="Koide E."/>
            <person name="Komatsu K."/>
            <person name="Kopischke S."/>
            <person name="Kubo M."/>
            <person name="Kyozuka J."/>
            <person name="Lagercrantz U."/>
            <person name="Lin S.S."/>
            <person name="Lindquist E."/>
            <person name="Lipzen A.M."/>
            <person name="Lu C.W."/>
            <person name="De Luna E."/>
            <person name="Martienssen R.A."/>
            <person name="Minamino N."/>
            <person name="Mizutani M."/>
            <person name="Mizutani M."/>
            <person name="Mochizuki N."/>
            <person name="Monte I."/>
            <person name="Mosher R."/>
            <person name="Nagasaki H."/>
            <person name="Nakagami H."/>
            <person name="Naramoto S."/>
            <person name="Nishitani K."/>
            <person name="Ohtani M."/>
            <person name="Okamoto T."/>
            <person name="Okumura M."/>
            <person name="Phillips J."/>
            <person name="Pollak B."/>
            <person name="Reinders A."/>
            <person name="Rovekamp M."/>
            <person name="Sano R."/>
            <person name="Sawa S."/>
            <person name="Schmid M.W."/>
            <person name="Shirakawa M."/>
            <person name="Solano R."/>
            <person name="Spunde A."/>
            <person name="Suetsugu N."/>
            <person name="Sugano S."/>
            <person name="Sugiyama A."/>
            <person name="Sun R."/>
            <person name="Suzuki Y."/>
            <person name="Takenaka M."/>
            <person name="Takezawa D."/>
            <person name="Tomogane H."/>
            <person name="Tsuzuki M."/>
            <person name="Ueda T."/>
            <person name="Umeda M."/>
            <person name="Ward J.M."/>
            <person name="Watanabe Y."/>
            <person name="Yazaki K."/>
            <person name="Yokoyama R."/>
            <person name="Yoshitake Y."/>
            <person name="Yotsui I."/>
            <person name="Zachgo S."/>
            <person name="Schmutz J."/>
        </authorList>
    </citation>
    <scope>NUCLEOTIDE SEQUENCE [LARGE SCALE GENOMIC DNA]</scope>
    <source>
        <strain evidence="7">Tak-1</strain>
    </source>
</reference>
<dbReference type="Proteomes" id="UP000244005">
    <property type="component" value="Unassembled WGS sequence"/>
</dbReference>
<feature type="region of interest" description="Disordered" evidence="1">
    <location>
        <begin position="1691"/>
        <end position="1732"/>
    </location>
</feature>
<feature type="domain" description="CFAP65 fourth Ig-like" evidence="3">
    <location>
        <begin position="254"/>
        <end position="345"/>
    </location>
</feature>
<evidence type="ECO:0000259" key="2">
    <source>
        <dbReference type="Pfam" id="PF24291"/>
    </source>
</evidence>
<feature type="domain" description="CFAP65 tenth Ig-like" evidence="2">
    <location>
        <begin position="1272"/>
        <end position="1385"/>
    </location>
</feature>
<dbReference type="InterPro" id="IPR013783">
    <property type="entry name" value="Ig-like_fold"/>
</dbReference>
<dbReference type="InterPro" id="IPR058536">
    <property type="entry name" value="Ig_CFAP65_4th"/>
</dbReference>
<evidence type="ECO:0000259" key="3">
    <source>
        <dbReference type="Pfam" id="PF24507"/>
    </source>
</evidence>
<evidence type="ECO:0000259" key="4">
    <source>
        <dbReference type="Pfam" id="PF24816"/>
    </source>
</evidence>
<dbReference type="PANTHER" id="PTHR46127">
    <property type="entry name" value="CILIA- AND FLAGELLA-ASSOCIATED PROTEIN 65"/>
    <property type="match status" value="1"/>
</dbReference>
<dbReference type="OrthoDB" id="415597at2759"/>
<dbReference type="Pfam" id="PF24291">
    <property type="entry name" value="Ig_CFAP65"/>
    <property type="match status" value="1"/>
</dbReference>
<feature type="domain" description="CFAP65-like ninth Ig-like" evidence="4">
    <location>
        <begin position="1088"/>
        <end position="1265"/>
    </location>
</feature>
<dbReference type="InterPro" id="IPR056305">
    <property type="entry name" value="Ig_CFAP65_10th"/>
</dbReference>
<organism evidence="6 7">
    <name type="scientific">Marchantia polymorpha</name>
    <name type="common">Common liverwort</name>
    <name type="synonym">Marchantia aquatica</name>
    <dbReference type="NCBI Taxonomy" id="3197"/>
    <lineage>
        <taxon>Eukaryota</taxon>
        <taxon>Viridiplantae</taxon>
        <taxon>Streptophyta</taxon>
        <taxon>Embryophyta</taxon>
        <taxon>Marchantiophyta</taxon>
        <taxon>Marchantiopsida</taxon>
        <taxon>Marchantiidae</taxon>
        <taxon>Marchantiales</taxon>
        <taxon>Marchantiaceae</taxon>
        <taxon>Marchantia</taxon>
    </lineage>
</organism>
<dbReference type="Gene3D" id="2.60.40.10">
    <property type="entry name" value="Immunoglobulins"/>
    <property type="match status" value="6"/>
</dbReference>
<name>A0A2R6X6F0_MARPO</name>
<dbReference type="PANTHER" id="PTHR46127:SF1">
    <property type="entry name" value="CILIA- AND FLAGELLA-ASSOCIATED PROTEIN 65"/>
    <property type="match status" value="1"/>
</dbReference>
<dbReference type="InterPro" id="IPR056344">
    <property type="entry name" value="Ig_CFAP65-like_9th"/>
</dbReference>
<evidence type="ECO:0000313" key="6">
    <source>
        <dbReference type="EMBL" id="PTQ41680.1"/>
    </source>
</evidence>
<dbReference type="EMBL" id="KZ772705">
    <property type="protein sequence ID" value="PTQ41680.1"/>
    <property type="molecule type" value="Genomic_DNA"/>
</dbReference>
<dbReference type="GO" id="GO:0031514">
    <property type="term" value="C:motile cilium"/>
    <property type="evidence" value="ECO:0007669"/>
    <property type="project" value="UniProtKB-SubCell"/>
</dbReference>
<feature type="compositionally biased region" description="Basic and acidic residues" evidence="1">
    <location>
        <begin position="427"/>
        <end position="438"/>
    </location>
</feature>
<evidence type="ECO:0000256" key="1">
    <source>
        <dbReference type="SAM" id="MobiDB-lite"/>
    </source>
</evidence>